<evidence type="ECO:0000313" key="4">
    <source>
        <dbReference type="Proteomes" id="UP000663854"/>
    </source>
</evidence>
<feature type="non-terminal residue" evidence="2">
    <location>
        <position position="1"/>
    </location>
</feature>
<evidence type="ECO:0000313" key="2">
    <source>
        <dbReference type="EMBL" id="CAF1483589.1"/>
    </source>
</evidence>
<protein>
    <recommendedName>
        <fullName evidence="1">F-box domain-containing protein</fullName>
    </recommendedName>
</protein>
<dbReference type="AlphaFoldDB" id="A0A815S2X4"/>
<dbReference type="InterPro" id="IPR001810">
    <property type="entry name" value="F-box_dom"/>
</dbReference>
<evidence type="ECO:0000313" key="5">
    <source>
        <dbReference type="Proteomes" id="UP000663870"/>
    </source>
</evidence>
<accession>A0A815S2X4</accession>
<evidence type="ECO:0000313" key="3">
    <source>
        <dbReference type="EMBL" id="CAF1649045.1"/>
    </source>
</evidence>
<dbReference type="EMBL" id="CAJNOL010010341">
    <property type="protein sequence ID" value="CAF1649045.1"/>
    <property type="molecule type" value="Genomic_DNA"/>
</dbReference>
<feature type="domain" description="F-box" evidence="1">
    <location>
        <begin position="1"/>
        <end position="47"/>
    </location>
</feature>
<comment type="caution">
    <text evidence="2">The sequence shown here is derived from an EMBL/GenBank/DDBJ whole genome shotgun (WGS) entry which is preliminary data.</text>
</comment>
<dbReference type="PROSITE" id="PS50181">
    <property type="entry name" value="FBOX"/>
    <property type="match status" value="1"/>
</dbReference>
<organism evidence="2 4">
    <name type="scientific">Rotaria sordida</name>
    <dbReference type="NCBI Taxonomy" id="392033"/>
    <lineage>
        <taxon>Eukaryota</taxon>
        <taxon>Metazoa</taxon>
        <taxon>Spiralia</taxon>
        <taxon>Gnathifera</taxon>
        <taxon>Rotifera</taxon>
        <taxon>Eurotatoria</taxon>
        <taxon>Bdelloidea</taxon>
        <taxon>Philodinida</taxon>
        <taxon>Philodinidae</taxon>
        <taxon>Rotaria</taxon>
    </lineage>
</organism>
<name>A0A815S2X4_9BILA</name>
<reference evidence="2" key="1">
    <citation type="submission" date="2021-02" db="EMBL/GenBank/DDBJ databases">
        <authorList>
            <person name="Nowell W R."/>
        </authorList>
    </citation>
    <scope>NUCLEOTIDE SEQUENCE</scope>
</reference>
<evidence type="ECO:0000259" key="1">
    <source>
        <dbReference type="PROSITE" id="PS50181"/>
    </source>
</evidence>
<dbReference type="Proteomes" id="UP000663870">
    <property type="component" value="Unassembled WGS sequence"/>
</dbReference>
<dbReference type="EMBL" id="CAJNOH010008640">
    <property type="protein sequence ID" value="CAF1483589.1"/>
    <property type="molecule type" value="Genomic_DNA"/>
</dbReference>
<dbReference type="InterPro" id="IPR032675">
    <property type="entry name" value="LRR_dom_sf"/>
</dbReference>
<dbReference type="Gene3D" id="3.80.10.10">
    <property type="entry name" value="Ribonuclease Inhibitor"/>
    <property type="match status" value="1"/>
</dbReference>
<proteinExistence type="predicted"/>
<keyword evidence="5" id="KW-1185">Reference proteome</keyword>
<gene>
    <name evidence="3" type="ORF">JXQ802_LOCUS54309</name>
    <name evidence="2" type="ORF">PYM288_LOCUS37868</name>
</gene>
<dbReference type="Proteomes" id="UP000663854">
    <property type="component" value="Unassembled WGS sequence"/>
</dbReference>
<sequence>SYFEHLPNEIIYDIFQYLDVYHVYEAFFYLNQRFQNLVINRNFLIQINIPTMSKSNFDLYHKNMIKRNKYRINYIRLSNSFTVDMIFSPPRIICYYIQLETLIFDNIIDIKYLENIFKHLSFLPKLHSLVLSLIDHVQNPALLFHHIFRLSKLKYCKITYITRYDQKLMPIDMNHIVHSPIECLIINNRFSIDLLYQILPSLPKLLYLSIDCLNGSNYSYINQTPITLKYLKTLSINVDHVNFNLFQQLFKYCFSSLEVLHLTTHDPTYLASKQWEELISSSMLNLRIFDIYYRNIVQRNDFIYIPLIYQFDSSFWTQRQWFFARAHYEINFSNYVILYSRNPYRRKDYIFADEYYPLYYLRTQQNNLNSVKHVHICGRYLSNDNVNYFPNANELTIEENFNTLDDSISTTLNRILPLKQLTKLIINSSNFTFEQINNLIRFTPNLYVLKLDFLSFNGINLELIEQNEIFQFVSNTNKIKTIEIRESFTLENFQMIINVFLQVEYLKIVMNRKQINQIIRFLSSKINNKTCRLCFLCISQVPKVCLRELNVLIKSENLFKTYSIEYINRDLYLWW</sequence>